<dbReference type="EMBL" id="CM056817">
    <property type="protein sequence ID" value="KAJ8621510.1"/>
    <property type="molecule type" value="Genomic_DNA"/>
</dbReference>
<reference evidence="1 2" key="1">
    <citation type="journal article" date="2022" name="Hortic Res">
        <title>A haplotype resolved chromosomal level avocado genome allows analysis of novel avocado genes.</title>
        <authorList>
            <person name="Nath O."/>
            <person name="Fletcher S.J."/>
            <person name="Hayward A."/>
            <person name="Shaw L.M."/>
            <person name="Masouleh A.K."/>
            <person name="Furtado A."/>
            <person name="Henry R.J."/>
            <person name="Mitter N."/>
        </authorList>
    </citation>
    <scope>NUCLEOTIDE SEQUENCE [LARGE SCALE GENOMIC DNA]</scope>
    <source>
        <strain evidence="2">cv. Hass</strain>
    </source>
</reference>
<comment type="caution">
    <text evidence="1">The sequence shown here is derived from an EMBL/GenBank/DDBJ whole genome shotgun (WGS) entry which is preliminary data.</text>
</comment>
<proteinExistence type="predicted"/>
<keyword evidence="2" id="KW-1185">Reference proteome</keyword>
<evidence type="ECO:0000313" key="2">
    <source>
        <dbReference type="Proteomes" id="UP001234297"/>
    </source>
</evidence>
<dbReference type="Proteomes" id="UP001234297">
    <property type="component" value="Chromosome 9"/>
</dbReference>
<protein>
    <submittedName>
        <fullName evidence="1">Uncharacterized protein</fullName>
    </submittedName>
</protein>
<gene>
    <name evidence="1" type="ORF">MRB53_030039</name>
</gene>
<evidence type="ECO:0000313" key="1">
    <source>
        <dbReference type="EMBL" id="KAJ8621510.1"/>
    </source>
</evidence>
<organism evidence="1 2">
    <name type="scientific">Persea americana</name>
    <name type="common">Avocado</name>
    <dbReference type="NCBI Taxonomy" id="3435"/>
    <lineage>
        <taxon>Eukaryota</taxon>
        <taxon>Viridiplantae</taxon>
        <taxon>Streptophyta</taxon>
        <taxon>Embryophyta</taxon>
        <taxon>Tracheophyta</taxon>
        <taxon>Spermatophyta</taxon>
        <taxon>Magnoliopsida</taxon>
        <taxon>Magnoliidae</taxon>
        <taxon>Laurales</taxon>
        <taxon>Lauraceae</taxon>
        <taxon>Persea</taxon>
    </lineage>
</organism>
<sequence>METQVAAILQEEREERALRKAEMEATKAENMIEDKDDIFSCPKRTWFTAEREKRLIAMAAKASKEKDQSGSNEVISAQKAEELKMKEKRQREREKNMPRKKRRRLETAREMLEDESQTADMEQAKSLKAMNKAREAGKIMRKKHGKSPSIHKRANHGISAKKRTNSAFGIQSHNYKESPTCHRCKSVMQEEFMEIE</sequence>
<accession>A0ACC2KK35</accession>
<name>A0ACC2KK35_PERAE</name>